<dbReference type="EMBL" id="LNTB01000001">
    <property type="protein sequence ID" value="KSW11555.1"/>
    <property type="molecule type" value="Genomic_DNA"/>
</dbReference>
<dbReference type="Proteomes" id="UP000053352">
    <property type="component" value="Unassembled WGS sequence"/>
</dbReference>
<evidence type="ECO:0000259" key="4">
    <source>
        <dbReference type="Pfam" id="PF01923"/>
    </source>
</evidence>
<dbReference type="GO" id="GO:0005524">
    <property type="term" value="F:ATP binding"/>
    <property type="evidence" value="ECO:0007669"/>
    <property type="project" value="UniProtKB-KW"/>
</dbReference>
<feature type="domain" description="Cobalamin adenosyltransferase-like" evidence="4">
    <location>
        <begin position="24"/>
        <end position="80"/>
    </location>
</feature>
<keyword evidence="2" id="KW-0547">Nucleotide-binding</keyword>
<organism evidence="5 6">
    <name type="scientific">Pyrodictium occultum</name>
    <dbReference type="NCBI Taxonomy" id="2309"/>
    <lineage>
        <taxon>Archaea</taxon>
        <taxon>Thermoproteota</taxon>
        <taxon>Thermoprotei</taxon>
        <taxon>Desulfurococcales</taxon>
        <taxon>Pyrodictiaceae</taxon>
        <taxon>Pyrodictium</taxon>
    </lineage>
</organism>
<dbReference type="AlphaFoldDB" id="A0A0V8RU76"/>
<protein>
    <recommendedName>
        <fullName evidence="4">Cobalamin adenosyltransferase-like domain-containing protein</fullName>
    </recommendedName>
</protein>
<dbReference type="InterPro" id="IPR016030">
    <property type="entry name" value="CblAdoTrfase-like"/>
</dbReference>
<evidence type="ECO:0000256" key="3">
    <source>
        <dbReference type="ARBA" id="ARBA00022840"/>
    </source>
</evidence>
<dbReference type="GO" id="GO:0016740">
    <property type="term" value="F:transferase activity"/>
    <property type="evidence" value="ECO:0007669"/>
    <property type="project" value="UniProtKB-KW"/>
</dbReference>
<dbReference type="SUPFAM" id="SSF89028">
    <property type="entry name" value="Cobalamin adenosyltransferase-like"/>
    <property type="match status" value="1"/>
</dbReference>
<comment type="caution">
    <text evidence="5">The sequence shown here is derived from an EMBL/GenBank/DDBJ whole genome shotgun (WGS) entry which is preliminary data.</text>
</comment>
<dbReference type="Pfam" id="PF01923">
    <property type="entry name" value="Cob_adeno_trans"/>
    <property type="match status" value="1"/>
</dbReference>
<gene>
    <name evidence="5" type="ORF">CF15_01590</name>
</gene>
<reference evidence="5 6" key="1">
    <citation type="submission" date="2015-11" db="EMBL/GenBank/DDBJ databases">
        <title>Genome sequence of Pyrodictium occultum PL-19, a marine hyperthermophilic archaeon isolated from Volcano, Italy.</title>
        <authorList>
            <person name="Utturkar S."/>
            <person name="Huber H."/>
            <person name="Leptihn S."/>
            <person name="Brown S."/>
            <person name="Stetter K.O."/>
            <person name="Podar M."/>
        </authorList>
    </citation>
    <scope>NUCLEOTIDE SEQUENCE [LARGE SCALE GENOMIC DNA]</scope>
    <source>
        <strain evidence="5 6">PL-19</strain>
    </source>
</reference>
<name>A0A0V8RU76_PYROC</name>
<dbReference type="OrthoDB" id="15132at2157"/>
<sequence length="185" mass="20129">MQMADACHGGTGLDTEAVIAGRLVRLPKHSPVIELYGAVEEAEALIARARLQLEARDPATAERLYLLQRAIRLLPGVLAGAVDPGQPLRLIEEAARGLERPGGWSLTGCSPEDPDIVLAMARLRAGDRLIARAHEEGEVPRELASRISMLLEAASYMLYAIHWSLCSRAPQGRRLIARRTAELAQ</sequence>
<evidence type="ECO:0000313" key="6">
    <source>
        <dbReference type="Proteomes" id="UP000053352"/>
    </source>
</evidence>
<accession>A0A0V8RU76</accession>
<evidence type="ECO:0000256" key="1">
    <source>
        <dbReference type="ARBA" id="ARBA00022679"/>
    </source>
</evidence>
<keyword evidence="6" id="KW-1185">Reference proteome</keyword>
<keyword evidence="3" id="KW-0067">ATP-binding</keyword>
<dbReference type="STRING" id="2309.CF15_01590"/>
<dbReference type="InterPro" id="IPR036451">
    <property type="entry name" value="CblAdoTrfase-like_sf"/>
</dbReference>
<evidence type="ECO:0000256" key="2">
    <source>
        <dbReference type="ARBA" id="ARBA00022741"/>
    </source>
</evidence>
<evidence type="ECO:0000313" key="5">
    <source>
        <dbReference type="EMBL" id="KSW11555.1"/>
    </source>
</evidence>
<proteinExistence type="predicted"/>
<keyword evidence="1" id="KW-0808">Transferase</keyword>
<dbReference type="RefSeq" id="WP_058370231.1">
    <property type="nucleotide sequence ID" value="NZ_LNTB01000001.1"/>
</dbReference>